<dbReference type="Pfam" id="PF13185">
    <property type="entry name" value="GAF_2"/>
    <property type="match status" value="1"/>
</dbReference>
<evidence type="ECO:0000256" key="3">
    <source>
        <dbReference type="ARBA" id="ARBA00022679"/>
    </source>
</evidence>
<dbReference type="AlphaFoldDB" id="A0A6C0G849"/>
<gene>
    <name evidence="7" type="ORF">GXP70_14030</name>
</gene>
<evidence type="ECO:0000256" key="1">
    <source>
        <dbReference type="ARBA" id="ARBA00000085"/>
    </source>
</evidence>
<dbReference type="PANTHER" id="PTHR24421">
    <property type="entry name" value="NITRATE/NITRITE SENSOR PROTEIN NARX-RELATED"/>
    <property type="match status" value="1"/>
</dbReference>
<dbReference type="Gene3D" id="3.30.565.10">
    <property type="entry name" value="Histidine kinase-like ATPase, C-terminal domain"/>
    <property type="match status" value="1"/>
</dbReference>
<proteinExistence type="predicted"/>
<reference evidence="7 8" key="1">
    <citation type="submission" date="2020-01" db="EMBL/GenBank/DDBJ databases">
        <title>Paenibacillus sp. nov., isolated from tomato rhizosphere.</title>
        <authorList>
            <person name="Weon H.-Y."/>
            <person name="Lee S.A."/>
        </authorList>
    </citation>
    <scope>NUCLEOTIDE SEQUENCE [LARGE SCALE GENOMIC DNA]</scope>
    <source>
        <strain evidence="7 8">12200R-189</strain>
    </source>
</reference>
<dbReference type="Proteomes" id="UP000476064">
    <property type="component" value="Chromosome"/>
</dbReference>
<dbReference type="InterPro" id="IPR011712">
    <property type="entry name" value="Sig_transdc_His_kin_sub3_dim/P"/>
</dbReference>
<keyword evidence="4 7" id="KW-0418">Kinase</keyword>
<dbReference type="CDD" id="cd16917">
    <property type="entry name" value="HATPase_UhpB-NarQ-NarX-like"/>
    <property type="match status" value="1"/>
</dbReference>
<dbReference type="InterPro" id="IPR003018">
    <property type="entry name" value="GAF"/>
</dbReference>
<evidence type="ECO:0000313" key="8">
    <source>
        <dbReference type="Proteomes" id="UP000476064"/>
    </source>
</evidence>
<comment type="catalytic activity">
    <reaction evidence="1">
        <text>ATP + protein L-histidine = ADP + protein N-phospho-L-histidine.</text>
        <dbReference type="EC" id="2.7.13.3"/>
    </reaction>
</comment>
<organism evidence="7 8">
    <name type="scientific">Paenibacillus lycopersici</name>
    <dbReference type="NCBI Taxonomy" id="2704462"/>
    <lineage>
        <taxon>Bacteria</taxon>
        <taxon>Bacillati</taxon>
        <taxon>Bacillota</taxon>
        <taxon>Bacilli</taxon>
        <taxon>Bacillales</taxon>
        <taxon>Paenibacillaceae</taxon>
        <taxon>Paenibacillus</taxon>
    </lineage>
</organism>
<dbReference type="InterPro" id="IPR029016">
    <property type="entry name" value="GAF-like_dom_sf"/>
</dbReference>
<evidence type="ECO:0000256" key="5">
    <source>
        <dbReference type="ARBA" id="ARBA00023012"/>
    </source>
</evidence>
<evidence type="ECO:0000256" key="2">
    <source>
        <dbReference type="ARBA" id="ARBA00012438"/>
    </source>
</evidence>
<dbReference type="GO" id="GO:0046983">
    <property type="term" value="F:protein dimerization activity"/>
    <property type="evidence" value="ECO:0007669"/>
    <property type="project" value="InterPro"/>
</dbReference>
<dbReference type="SUPFAM" id="SSF55781">
    <property type="entry name" value="GAF domain-like"/>
    <property type="match status" value="1"/>
</dbReference>
<keyword evidence="3" id="KW-0808">Transferase</keyword>
<name>A0A6C0G849_9BACL</name>
<evidence type="ECO:0000313" key="7">
    <source>
        <dbReference type="EMBL" id="QHT63920.1"/>
    </source>
</evidence>
<dbReference type="Pfam" id="PF07730">
    <property type="entry name" value="HisKA_3"/>
    <property type="match status" value="1"/>
</dbReference>
<dbReference type="GO" id="GO:0000155">
    <property type="term" value="F:phosphorelay sensor kinase activity"/>
    <property type="evidence" value="ECO:0007669"/>
    <property type="project" value="InterPro"/>
</dbReference>
<evidence type="ECO:0000256" key="4">
    <source>
        <dbReference type="ARBA" id="ARBA00022777"/>
    </source>
</evidence>
<accession>A0A6C0G849</accession>
<dbReference type="InterPro" id="IPR050482">
    <property type="entry name" value="Sensor_HK_TwoCompSys"/>
</dbReference>
<dbReference type="InterPro" id="IPR003594">
    <property type="entry name" value="HATPase_dom"/>
</dbReference>
<dbReference type="SUPFAM" id="SSF55874">
    <property type="entry name" value="ATPase domain of HSP90 chaperone/DNA topoisomerase II/histidine kinase"/>
    <property type="match status" value="1"/>
</dbReference>
<dbReference type="SMART" id="SM00387">
    <property type="entry name" value="HATPase_c"/>
    <property type="match status" value="1"/>
</dbReference>
<sequence>MLTLVLDKLLELTGLASGWIFLADGQSDYVLAADCGLPPALLHLNRQPMRTGRCWCMDRYRDGKLNNAVNIMSCKRLEDAVAYRSGDTRGITHHATVPLRSGSRKVGVLNVAAPGKEKFSDEELALLQSVAFQIGGAVERMRLYSAEQRRADLFERLGNFSRSLRVATMSHAGSAALGEQAIALIAAQFEWKFAAIMERVGDDFIVRASHARGRVCIEPSQLRPEGAAWLRRIGEKWRLARASGKEAAAVVEQRNREQPPLSLAAIAAVHVPNSGLSLPWVIIVGDEEESGHADIENEALKALGEHFAVALDSVCLEANRRELARLDERNRIARDLHDSVCQMLFSLSMTAKGTESLLAPAGDGEERKTEAALLAVQDMQALSQQALKEMRELIMQLRPAGLETGLVAALSMYGDKLGLQIRSQLSGVREIPGLIEEALWRIGQEALNNVRKHAGVSAADVSLELEDNRAILRIADNGCGMGGAGERARQDSIGLASMRERTEALGGRFKAIGAGRKGTIVEAAIPLPAPNYSS</sequence>
<dbReference type="Pfam" id="PF02518">
    <property type="entry name" value="HATPase_c"/>
    <property type="match status" value="1"/>
</dbReference>
<protein>
    <recommendedName>
        <fullName evidence="2">histidine kinase</fullName>
        <ecNumber evidence="2">2.7.13.3</ecNumber>
    </recommendedName>
</protein>
<dbReference type="GO" id="GO:0016020">
    <property type="term" value="C:membrane"/>
    <property type="evidence" value="ECO:0007669"/>
    <property type="project" value="InterPro"/>
</dbReference>
<feature type="domain" description="Histidine kinase/HSP90-like ATPase" evidence="6">
    <location>
        <begin position="434"/>
        <end position="529"/>
    </location>
</feature>
<dbReference type="EMBL" id="CP048209">
    <property type="protein sequence ID" value="QHT63920.1"/>
    <property type="molecule type" value="Genomic_DNA"/>
</dbReference>
<dbReference type="InterPro" id="IPR036890">
    <property type="entry name" value="HATPase_C_sf"/>
</dbReference>
<dbReference type="EC" id="2.7.13.3" evidence="2"/>
<keyword evidence="8" id="KW-1185">Reference proteome</keyword>
<dbReference type="Gene3D" id="3.30.450.40">
    <property type="match status" value="1"/>
</dbReference>
<dbReference type="Gene3D" id="1.20.5.1930">
    <property type="match status" value="1"/>
</dbReference>
<dbReference type="KEGG" id="plyc:GXP70_14030"/>
<dbReference type="PANTHER" id="PTHR24421:SF40">
    <property type="entry name" value="SENSOR HISTIDINE KINASE YHCY"/>
    <property type="match status" value="1"/>
</dbReference>
<keyword evidence="5" id="KW-0902">Two-component regulatory system</keyword>
<evidence type="ECO:0000259" key="6">
    <source>
        <dbReference type="SMART" id="SM00387"/>
    </source>
</evidence>